<feature type="transmembrane region" description="Helical" evidence="6">
    <location>
        <begin position="286"/>
        <end position="308"/>
    </location>
</feature>
<reference evidence="10" key="1">
    <citation type="submission" date="2025-08" db="UniProtKB">
        <authorList>
            <consortium name="RefSeq"/>
        </authorList>
    </citation>
    <scope>IDENTIFICATION</scope>
    <source>
        <tissue evidence="10">Whole larvae</tissue>
    </source>
</reference>
<keyword evidence="9" id="KW-1185">Reference proteome</keyword>
<feature type="domain" description="SLC12A transporter C-terminal" evidence="8">
    <location>
        <begin position="566"/>
        <end position="651"/>
    </location>
</feature>
<feature type="transmembrane region" description="Helical" evidence="6">
    <location>
        <begin position="99"/>
        <end position="120"/>
    </location>
</feature>
<feature type="transmembrane region" description="Helical" evidence="6">
    <location>
        <begin position="320"/>
        <end position="341"/>
    </location>
</feature>
<dbReference type="Pfam" id="PF03522">
    <property type="entry name" value="SLC12"/>
    <property type="match status" value="1"/>
</dbReference>
<sequence>MTEPLDPLSPSTNSFRNPGLMNKLRMRFNRSVPSSRSIGEGYVEFGEFRTERPTIKKVGTFAGVFCPVVLSMFSALIFIRMGYLVGNAGLLVTLGQFGLAYLIVLFTVTSICAISTNGAVEGGGVYFMISRTLGPEFGGAIGTLFFFANVVSSALCISACTEALVENFGTNGYLVKPNPGIPDGWWYRFLYRSVLNAVGLGVSLAGASLFARTSLAIWVTMLVCLSSAFISFFVTPPAEIEKPDTNQLVNDTNFTYTGLSSATFYENLYPDYGRDYTTTNGDMVDFASVFGVLFTGVTGVMAGANMSGELKSPSRSIPRGTLAALVFTGAAYAALAALSAAACSRPLLQNNYVYLLPLNVWPPFIAVGMLMATFSAGLSNLIGASRVLEALAKDNIFGFLLRPMVSRSGNPVLAVLVSWLLVQVGIMAGSLNAIAQVNSVLFMTSYFAINLACLGLDLASAPNFRPTFKHFSWVTSLVGLVGCAALVFALRPLYAAGAALACTALVLALHLLSPAAADPKWGSLSQALIFHQVRKYLLLLDPRREHVKFWRPQMLLLIASPRQSAPLIDFVNDQKKGGLFVLGHVRVGQLDAGDPLAAEQRYWLQLVDHLKVKAFVELSLAESVRSGAAQLARLSGLGAMKPDTVLLGFRDQQPPHDFFRDPLSPYKTEQFELESGEAVFPLRRSARLAAAEYVRIVADVLCVGKNVGLCRNFHALDMAAVERRSPSLKYIDVWLAELLRPAPEEAFSVRALFALQLAAVVRSARGWQHLRLRVLVAAPRHQHHRHQPPTLIQGKYGCSWPPWCARRAAGSTCGCGCWWPRRATSTTGTSRPHSYKARRAAGSTCGCGCWWPRRATSTTGTSRPHSYKASTAAAGRRGALGARLAAPAAAGAGGRAAPPAPPAPAAHTHTRQVRLQLAAVVRSARGWQHLRLRVLVAAPRHQHHRHQPPTLIQGKYGCSWPPWCARRAAGSTCGCGCWWPRRATSTTGTSRPHSYKASTAAAGRRGALGARLAAPAAAGAGGRAAPPAPPAPAAHTHTRQVRLQLAAVVRSARGWQHLRLRVLVAAPRHQHHRHQPPTLIQEAGRTVSVGPSSDPSVPPMSEARPLQERLDELLKLLRINATTHIVTEWPSLDNATKWSSDLNSDENSIFQRVPLSYLQTVNNIIKGRCSEGTAVTFVQLPPPPSPPDEPICEQYLKILDEFTKDLSPTILVRGLKSVTSTAL</sequence>
<feature type="domain" description="Amino acid permease/ SLC12A" evidence="7">
    <location>
        <begin position="65"/>
        <end position="555"/>
    </location>
</feature>
<keyword evidence="4 6" id="KW-0472">Membrane</keyword>
<feature type="compositionally biased region" description="Low complexity" evidence="5">
    <location>
        <begin position="872"/>
        <end position="890"/>
    </location>
</feature>
<dbReference type="PANTHER" id="PTHR11827">
    <property type="entry name" value="SOLUTE CARRIER FAMILY 12, CATION COTRANSPORTERS"/>
    <property type="match status" value="1"/>
</dbReference>
<feature type="transmembrane region" description="Helical" evidence="6">
    <location>
        <begin position="361"/>
        <end position="383"/>
    </location>
</feature>
<feature type="transmembrane region" description="Helical" evidence="6">
    <location>
        <begin position="58"/>
        <end position="79"/>
    </location>
</feature>
<feature type="transmembrane region" description="Helical" evidence="6">
    <location>
        <begin position="141"/>
        <end position="165"/>
    </location>
</feature>
<evidence type="ECO:0000256" key="4">
    <source>
        <dbReference type="ARBA" id="ARBA00023136"/>
    </source>
</evidence>
<keyword evidence="3 6" id="KW-1133">Transmembrane helix</keyword>
<dbReference type="Pfam" id="PF00324">
    <property type="entry name" value="AA_permease"/>
    <property type="match status" value="1"/>
</dbReference>
<feature type="region of interest" description="Disordered" evidence="5">
    <location>
        <begin position="1018"/>
        <end position="1039"/>
    </location>
</feature>
<evidence type="ECO:0000259" key="8">
    <source>
        <dbReference type="Pfam" id="PF03522"/>
    </source>
</evidence>
<keyword evidence="2 6" id="KW-0812">Transmembrane</keyword>
<evidence type="ECO:0000256" key="6">
    <source>
        <dbReference type="SAM" id="Phobius"/>
    </source>
</evidence>
<feature type="transmembrane region" description="Helical" evidence="6">
    <location>
        <begin position="412"/>
        <end position="434"/>
    </location>
</feature>
<feature type="transmembrane region" description="Helical" evidence="6">
    <location>
        <begin position="215"/>
        <end position="234"/>
    </location>
</feature>
<dbReference type="InterPro" id="IPR018491">
    <property type="entry name" value="SLC12_C"/>
</dbReference>
<protein>
    <submittedName>
        <fullName evidence="10">Solute carrier family 12 member 9</fullName>
    </submittedName>
</protein>
<proteinExistence type="predicted"/>
<dbReference type="PANTHER" id="PTHR11827:SF72">
    <property type="entry name" value="GH08340P"/>
    <property type="match status" value="1"/>
</dbReference>
<evidence type="ECO:0000256" key="1">
    <source>
        <dbReference type="ARBA" id="ARBA00004141"/>
    </source>
</evidence>
<evidence type="ECO:0000256" key="2">
    <source>
        <dbReference type="ARBA" id="ARBA00022692"/>
    </source>
</evidence>
<evidence type="ECO:0000259" key="7">
    <source>
        <dbReference type="Pfam" id="PF00324"/>
    </source>
</evidence>
<gene>
    <name evidence="10" type="primary">LOC113509990</name>
</gene>
<evidence type="ECO:0000313" key="9">
    <source>
        <dbReference type="Proteomes" id="UP001652740"/>
    </source>
</evidence>
<feature type="transmembrane region" description="Helical" evidence="6">
    <location>
        <begin position="494"/>
        <end position="512"/>
    </location>
</feature>
<dbReference type="Gene3D" id="1.20.1740.10">
    <property type="entry name" value="Amino acid/polyamine transporter I"/>
    <property type="match status" value="1"/>
</dbReference>
<evidence type="ECO:0000256" key="5">
    <source>
        <dbReference type="SAM" id="MobiDB-lite"/>
    </source>
</evidence>
<feature type="transmembrane region" description="Helical" evidence="6">
    <location>
        <begin position="471"/>
        <end position="488"/>
    </location>
</feature>
<dbReference type="Proteomes" id="UP001652740">
    <property type="component" value="Unplaced"/>
</dbReference>
<dbReference type="InterPro" id="IPR004841">
    <property type="entry name" value="AA-permease/SLC12A_dom"/>
</dbReference>
<dbReference type="RefSeq" id="XP_052753098.1">
    <property type="nucleotide sequence ID" value="XM_052897138.1"/>
</dbReference>
<dbReference type="InterPro" id="IPR004842">
    <property type="entry name" value="SLC12A_fam"/>
</dbReference>
<evidence type="ECO:0000256" key="3">
    <source>
        <dbReference type="ARBA" id="ARBA00022989"/>
    </source>
</evidence>
<name>A0ABM3MPM3_GALME</name>
<organism evidence="9 10">
    <name type="scientific">Galleria mellonella</name>
    <name type="common">Greater wax moth</name>
    <dbReference type="NCBI Taxonomy" id="7137"/>
    <lineage>
        <taxon>Eukaryota</taxon>
        <taxon>Metazoa</taxon>
        <taxon>Ecdysozoa</taxon>
        <taxon>Arthropoda</taxon>
        <taxon>Hexapoda</taxon>
        <taxon>Insecta</taxon>
        <taxon>Pterygota</taxon>
        <taxon>Neoptera</taxon>
        <taxon>Endopterygota</taxon>
        <taxon>Lepidoptera</taxon>
        <taxon>Glossata</taxon>
        <taxon>Ditrysia</taxon>
        <taxon>Pyraloidea</taxon>
        <taxon>Pyralidae</taxon>
        <taxon>Galleriinae</taxon>
        <taxon>Galleria</taxon>
    </lineage>
</organism>
<evidence type="ECO:0000313" key="10">
    <source>
        <dbReference type="RefSeq" id="XP_052753098.1"/>
    </source>
</evidence>
<feature type="transmembrane region" description="Helical" evidence="6">
    <location>
        <begin position="440"/>
        <end position="459"/>
    </location>
</feature>
<dbReference type="GeneID" id="113509990"/>
<feature type="region of interest" description="Disordered" evidence="5">
    <location>
        <begin position="857"/>
        <end position="911"/>
    </location>
</feature>
<accession>A0ABM3MPM3</accession>
<comment type="subcellular location">
    <subcellularLocation>
        <location evidence="1">Membrane</location>
        <topology evidence="1">Multi-pass membrane protein</topology>
    </subcellularLocation>
</comment>
<feature type="transmembrane region" description="Helical" evidence="6">
    <location>
        <begin position="185"/>
        <end position="208"/>
    </location>
</feature>